<evidence type="ECO:0000256" key="3">
    <source>
        <dbReference type="SAM" id="SignalP"/>
    </source>
</evidence>
<feature type="domain" description="Peptidase S1" evidence="4">
    <location>
        <begin position="30"/>
        <end position="254"/>
    </location>
</feature>
<dbReference type="PROSITE" id="PS50240">
    <property type="entry name" value="TRYPSIN_DOM"/>
    <property type="match status" value="1"/>
</dbReference>
<reference evidence="6" key="1">
    <citation type="journal article" date="2019" name="Int. J. Syst. Evol. Microbiol.">
        <title>The Global Catalogue of Microorganisms (GCM) 10K type strain sequencing project: providing services to taxonomists for standard genome sequencing and annotation.</title>
        <authorList>
            <consortium name="The Broad Institute Genomics Platform"/>
            <consortium name="The Broad Institute Genome Sequencing Center for Infectious Disease"/>
            <person name="Wu L."/>
            <person name="Ma J."/>
        </authorList>
    </citation>
    <scope>NUCLEOTIDE SEQUENCE [LARGE SCALE GENOMIC DNA]</scope>
    <source>
        <strain evidence="6">CGMCC 4.7643</strain>
    </source>
</reference>
<sequence>MRVRAVFSAGILALGCATAGLATASPAAAVANGSDVPQGQYEFAAKLTLTGVPQPGGGTYGSVCSGSLVAPKWVLTTGHCFHDVNHNRVAGPVPYPTTATLGTSDQTAKPGETRKVTQVLQAGPNDVALAELDQPVTGITPLTVNRAIPAAGQRLTLAGWGSLTAVNPKPSTKLQQGVVEVGQVWPTTVGVHGVSPANTTSACAYDSGAPYFLPSGAGGQLVAVESNGPDCPHSGLETAARVDLIADWITSHIG</sequence>
<dbReference type="InterPro" id="IPR001254">
    <property type="entry name" value="Trypsin_dom"/>
</dbReference>
<feature type="signal peptide" evidence="3">
    <location>
        <begin position="1"/>
        <end position="24"/>
    </location>
</feature>
<dbReference type="Proteomes" id="UP001597419">
    <property type="component" value="Unassembled WGS sequence"/>
</dbReference>
<keyword evidence="6" id="KW-1185">Reference proteome</keyword>
<dbReference type="InterPro" id="IPR050430">
    <property type="entry name" value="Peptidase_S1"/>
</dbReference>
<feature type="chain" id="PRO_5046597843" evidence="3">
    <location>
        <begin position="25"/>
        <end position="254"/>
    </location>
</feature>
<dbReference type="InterPro" id="IPR043504">
    <property type="entry name" value="Peptidase_S1_PA_chymotrypsin"/>
</dbReference>
<dbReference type="PANTHER" id="PTHR24276:SF98">
    <property type="entry name" value="FI18310P1-RELATED"/>
    <property type="match status" value="1"/>
</dbReference>
<evidence type="ECO:0000256" key="1">
    <source>
        <dbReference type="ARBA" id="ARBA00007664"/>
    </source>
</evidence>
<comment type="caution">
    <text evidence="5">The sequence shown here is derived from an EMBL/GenBank/DDBJ whole genome shotgun (WGS) entry which is preliminary data.</text>
</comment>
<evidence type="ECO:0000259" key="4">
    <source>
        <dbReference type="PROSITE" id="PS50240"/>
    </source>
</evidence>
<dbReference type="Pfam" id="PF00089">
    <property type="entry name" value="Trypsin"/>
    <property type="match status" value="1"/>
</dbReference>
<proteinExistence type="inferred from homology"/>
<comment type="similarity">
    <text evidence="1">Belongs to the peptidase S1 family.</text>
</comment>
<organism evidence="5 6">
    <name type="scientific">Amycolatopsis samaneae</name>
    <dbReference type="NCBI Taxonomy" id="664691"/>
    <lineage>
        <taxon>Bacteria</taxon>
        <taxon>Bacillati</taxon>
        <taxon>Actinomycetota</taxon>
        <taxon>Actinomycetes</taxon>
        <taxon>Pseudonocardiales</taxon>
        <taxon>Pseudonocardiaceae</taxon>
        <taxon>Amycolatopsis</taxon>
    </lineage>
</organism>
<dbReference type="SUPFAM" id="SSF50494">
    <property type="entry name" value="Trypsin-like serine proteases"/>
    <property type="match status" value="1"/>
</dbReference>
<gene>
    <name evidence="5" type="ORF">ACFSYJ_21550</name>
</gene>
<accession>A0ABW5GK45</accession>
<dbReference type="InterPro" id="IPR001314">
    <property type="entry name" value="Peptidase_S1A"/>
</dbReference>
<dbReference type="PANTHER" id="PTHR24276">
    <property type="entry name" value="POLYSERASE-RELATED"/>
    <property type="match status" value="1"/>
</dbReference>
<dbReference type="InterPro" id="IPR009003">
    <property type="entry name" value="Peptidase_S1_PA"/>
</dbReference>
<dbReference type="PROSITE" id="PS51257">
    <property type="entry name" value="PROKAR_LIPOPROTEIN"/>
    <property type="match status" value="1"/>
</dbReference>
<keyword evidence="2" id="KW-1015">Disulfide bond</keyword>
<keyword evidence="3" id="KW-0732">Signal</keyword>
<evidence type="ECO:0000313" key="6">
    <source>
        <dbReference type="Proteomes" id="UP001597419"/>
    </source>
</evidence>
<dbReference type="SMART" id="SM00020">
    <property type="entry name" value="Tryp_SPc"/>
    <property type="match status" value="1"/>
</dbReference>
<dbReference type="EMBL" id="JBHUKU010000011">
    <property type="protein sequence ID" value="MFD2461204.1"/>
    <property type="molecule type" value="Genomic_DNA"/>
</dbReference>
<dbReference type="PRINTS" id="PR00722">
    <property type="entry name" value="CHYMOTRYPSIN"/>
</dbReference>
<evidence type="ECO:0000313" key="5">
    <source>
        <dbReference type="EMBL" id="MFD2461204.1"/>
    </source>
</evidence>
<dbReference type="RefSeq" id="WP_345405424.1">
    <property type="nucleotide sequence ID" value="NZ_BAABHG010000018.1"/>
</dbReference>
<name>A0ABW5GK45_9PSEU</name>
<dbReference type="Gene3D" id="2.40.10.10">
    <property type="entry name" value="Trypsin-like serine proteases"/>
    <property type="match status" value="1"/>
</dbReference>
<evidence type="ECO:0000256" key="2">
    <source>
        <dbReference type="ARBA" id="ARBA00023157"/>
    </source>
</evidence>
<protein>
    <submittedName>
        <fullName evidence="5">S1 family peptidase</fullName>
    </submittedName>
</protein>